<dbReference type="STRING" id="479431.Namu_1062"/>
<dbReference type="Proteomes" id="UP000002218">
    <property type="component" value="Chromosome"/>
</dbReference>
<accession>C8XBK8</accession>
<evidence type="ECO:0000313" key="4">
    <source>
        <dbReference type="Proteomes" id="UP000002218"/>
    </source>
</evidence>
<reference evidence="3 4" key="2">
    <citation type="journal article" date="2010" name="Stand. Genomic Sci.">
        <title>Complete genome sequence of Nakamurella multipartita type strain (Y-104).</title>
        <authorList>
            <person name="Tice H."/>
            <person name="Mayilraj S."/>
            <person name="Sims D."/>
            <person name="Lapidus A."/>
            <person name="Nolan M."/>
            <person name="Lucas S."/>
            <person name="Glavina Del Rio T."/>
            <person name="Copeland A."/>
            <person name="Cheng J.F."/>
            <person name="Meincke L."/>
            <person name="Bruce D."/>
            <person name="Goodwin L."/>
            <person name="Pitluck S."/>
            <person name="Ivanova N."/>
            <person name="Mavromatis K."/>
            <person name="Ovchinnikova G."/>
            <person name="Pati A."/>
            <person name="Chen A."/>
            <person name="Palaniappan K."/>
            <person name="Land M."/>
            <person name="Hauser L."/>
            <person name="Chang Y.J."/>
            <person name="Jeffries C.D."/>
            <person name="Detter J.C."/>
            <person name="Brettin T."/>
            <person name="Rohde M."/>
            <person name="Goker M."/>
            <person name="Bristow J."/>
            <person name="Eisen J.A."/>
            <person name="Markowitz V."/>
            <person name="Hugenholtz P."/>
            <person name="Kyrpides N.C."/>
            <person name="Klenk H.P."/>
            <person name="Chen F."/>
        </authorList>
    </citation>
    <scope>NUCLEOTIDE SEQUENCE [LARGE SCALE GENOMIC DNA]</scope>
    <source>
        <strain evidence="4">ATCC 700099 / DSM 44233 / CIP 104796 / JCM 9543 / NBRC 105858 / Y-104</strain>
    </source>
</reference>
<dbReference type="PANTHER" id="PTHR47691">
    <property type="entry name" value="REGULATOR-RELATED"/>
    <property type="match status" value="1"/>
</dbReference>
<dbReference type="GO" id="GO:0006355">
    <property type="term" value="P:regulation of DNA-templated transcription"/>
    <property type="evidence" value="ECO:0007669"/>
    <property type="project" value="InterPro"/>
</dbReference>
<dbReference type="InterPro" id="IPR000792">
    <property type="entry name" value="Tscrpt_reg_LuxR_C"/>
</dbReference>
<sequence>MEAGPPRSTDPHGPSGSPLPIPDTALIGRELQIARLRAMVDLPGLVTITGEGGVGKTRLVLEVAQRQDRPVVFVPLADLDRTGATLAIRRVCAPLLLSRFDAATGTLREACPATAPSAPPGEPGLLILDSVEQVGQISDLIAEIRTTVPAMTIVVTSRSRLGLSNERVLHLIGLPTGPDGAAVELFLTRSRAVGADTTWMDDQRPAVTALCRALDGLPLAIELAAARTRMMSPAALLAQVHSPDHRRMLTLLAKGPADLPKRQLSMRASLAWSHQLLTPTDQVLFRRLGIFPGSFSLDAAEAAGGSTTPDRRPGADPVFHGGDSDDVLDGIAEMVDLHLVEPVDAAGDPERVRFVMSDVARAFAGELLAASGEGPEVQTRLLRWCRDLVAQGERGLASTDEQLWLDRLDQEMPIIRQCLAQCAAEGMGLIGLELAVRLGRYWCLRGSTTEGMRWCRVFLDATEPEPDFPAGPAAHSSTGGADSQADFQADFQADPQAGDHPRPAPGRAALDRARTLALAWWSRLAIGDGDPVQINAHLRSMRRVRPAAIEAAGTFEWLNWTDNLILSLLAVGQPGECGDMIADGLRAAEDQRDPYWTCVFLLHRALWRWTSVGQREDQLALRWAEMAAMAATDNGLFRVAARAVALTGMNLMARRDWTAARESMTQSLDGLRRGGDTRSYAVSLNCLGAIMIELDRPQEAARYLVEAIAEARRSDDRLGEIGAAWAVSFLACRLGRHADIAIAHDAVTDHLGLLERLLPATLLHDYRLAAAGSEPGVSPGPDVGCDTPAWSWLRGWAMGIAVEVAALPAAPAPPPIDAAPPSGSQSGSQSESPAALPAAVPEPPRATPALAAAPAAAGAATRDRLHELTARELEILAAIASGRTNAQIATDFFLSTKTVMHHSVSIYRKLEVRGRAEAVALAYRTGLLQTPVG</sequence>
<dbReference type="PRINTS" id="PR00038">
    <property type="entry name" value="HTHLUXR"/>
</dbReference>
<proteinExistence type="predicted"/>
<gene>
    <name evidence="3" type="ordered locus">Namu_1062</name>
</gene>
<feature type="region of interest" description="Disordered" evidence="1">
    <location>
        <begin position="813"/>
        <end position="855"/>
    </location>
</feature>
<dbReference type="SUPFAM" id="SSF48452">
    <property type="entry name" value="TPR-like"/>
    <property type="match status" value="1"/>
</dbReference>
<dbReference type="InterPro" id="IPR011990">
    <property type="entry name" value="TPR-like_helical_dom_sf"/>
</dbReference>
<dbReference type="HOGENOM" id="CLU_313709_0_0_11"/>
<dbReference type="InParanoid" id="C8XBK8"/>
<dbReference type="SUPFAM" id="SSF46894">
    <property type="entry name" value="C-terminal effector domain of the bipartite response regulators"/>
    <property type="match status" value="1"/>
</dbReference>
<evidence type="ECO:0000313" key="3">
    <source>
        <dbReference type="EMBL" id="ACV77470.1"/>
    </source>
</evidence>
<dbReference type="eggNOG" id="COG2197">
    <property type="taxonomic scope" value="Bacteria"/>
</dbReference>
<reference evidence="4" key="1">
    <citation type="submission" date="2009-09" db="EMBL/GenBank/DDBJ databases">
        <title>The complete genome of Nakamurella multipartita DSM 44233.</title>
        <authorList>
            <consortium name="US DOE Joint Genome Institute (JGI-PGF)"/>
            <person name="Lucas S."/>
            <person name="Copeland A."/>
            <person name="Lapidus A."/>
            <person name="Glavina del Rio T."/>
            <person name="Dalin E."/>
            <person name="Tice H."/>
            <person name="Bruce D."/>
            <person name="Goodwin L."/>
            <person name="Pitluck S."/>
            <person name="Kyrpides N."/>
            <person name="Mavromatis K."/>
            <person name="Ivanova N."/>
            <person name="Ovchinnikova G."/>
            <person name="Sims D."/>
            <person name="Meincke L."/>
            <person name="Brettin T."/>
            <person name="Detter J.C."/>
            <person name="Han C."/>
            <person name="Larimer F."/>
            <person name="Land M."/>
            <person name="Hauser L."/>
            <person name="Markowitz V."/>
            <person name="Cheng J.-F."/>
            <person name="Hugenholtz P."/>
            <person name="Woyke T."/>
            <person name="Wu D."/>
            <person name="Klenk H.-P."/>
            <person name="Eisen J.A."/>
        </authorList>
    </citation>
    <scope>NUCLEOTIDE SEQUENCE [LARGE SCALE GENOMIC DNA]</scope>
    <source>
        <strain evidence="4">ATCC 700099 / DSM 44233 / CIP 104796 / JCM 9543 / NBRC 105858 / Y-104</strain>
    </source>
</reference>
<dbReference type="GO" id="GO:0003677">
    <property type="term" value="F:DNA binding"/>
    <property type="evidence" value="ECO:0007669"/>
    <property type="project" value="InterPro"/>
</dbReference>
<evidence type="ECO:0000259" key="2">
    <source>
        <dbReference type="PROSITE" id="PS50043"/>
    </source>
</evidence>
<dbReference type="eggNOG" id="COG3903">
    <property type="taxonomic scope" value="Bacteria"/>
</dbReference>
<name>C8XBK8_NAKMY</name>
<dbReference type="PROSITE" id="PS50043">
    <property type="entry name" value="HTH_LUXR_2"/>
    <property type="match status" value="1"/>
</dbReference>
<dbReference type="SUPFAM" id="SSF52540">
    <property type="entry name" value="P-loop containing nucleoside triphosphate hydrolases"/>
    <property type="match status" value="1"/>
</dbReference>
<dbReference type="Gene3D" id="1.10.10.10">
    <property type="entry name" value="Winged helix-like DNA-binding domain superfamily/Winged helix DNA-binding domain"/>
    <property type="match status" value="1"/>
</dbReference>
<feature type="compositionally biased region" description="Low complexity" evidence="1">
    <location>
        <begin position="819"/>
        <end position="839"/>
    </location>
</feature>
<dbReference type="PROSITE" id="PS00622">
    <property type="entry name" value="HTH_LUXR_1"/>
    <property type="match status" value="1"/>
</dbReference>
<dbReference type="InterPro" id="IPR027417">
    <property type="entry name" value="P-loop_NTPase"/>
</dbReference>
<dbReference type="EMBL" id="CP001737">
    <property type="protein sequence ID" value="ACV77470.1"/>
    <property type="molecule type" value="Genomic_DNA"/>
</dbReference>
<dbReference type="InterPro" id="IPR036388">
    <property type="entry name" value="WH-like_DNA-bd_sf"/>
</dbReference>
<protein>
    <submittedName>
        <fullName evidence="3">Transcriptional regulator, LuxR family</fullName>
    </submittedName>
</protein>
<evidence type="ECO:0000256" key="1">
    <source>
        <dbReference type="SAM" id="MobiDB-lite"/>
    </source>
</evidence>
<dbReference type="Pfam" id="PF00196">
    <property type="entry name" value="GerE"/>
    <property type="match status" value="1"/>
</dbReference>
<dbReference type="SMART" id="SM00421">
    <property type="entry name" value="HTH_LUXR"/>
    <property type="match status" value="1"/>
</dbReference>
<feature type="domain" description="HTH luxR-type" evidence="2">
    <location>
        <begin position="861"/>
        <end position="926"/>
    </location>
</feature>
<dbReference type="PANTHER" id="PTHR47691:SF3">
    <property type="entry name" value="HTH-TYPE TRANSCRIPTIONAL REGULATOR RV0890C-RELATED"/>
    <property type="match status" value="1"/>
</dbReference>
<dbReference type="KEGG" id="nml:Namu_1062"/>
<dbReference type="Gene3D" id="3.40.50.300">
    <property type="entry name" value="P-loop containing nucleotide triphosphate hydrolases"/>
    <property type="match status" value="1"/>
</dbReference>
<dbReference type="Gene3D" id="1.25.40.10">
    <property type="entry name" value="Tetratricopeptide repeat domain"/>
    <property type="match status" value="1"/>
</dbReference>
<organism evidence="3 4">
    <name type="scientific">Nakamurella multipartita (strain ATCC 700099 / DSM 44233 / CIP 104796 / JCM 9543 / NBRC 105858 / Y-104)</name>
    <name type="common">Microsphaera multipartita</name>
    <dbReference type="NCBI Taxonomy" id="479431"/>
    <lineage>
        <taxon>Bacteria</taxon>
        <taxon>Bacillati</taxon>
        <taxon>Actinomycetota</taxon>
        <taxon>Actinomycetes</taxon>
        <taxon>Nakamurellales</taxon>
        <taxon>Nakamurellaceae</taxon>
        <taxon>Nakamurella</taxon>
    </lineage>
</organism>
<dbReference type="InterPro" id="IPR016032">
    <property type="entry name" value="Sig_transdc_resp-reg_C-effctor"/>
</dbReference>
<dbReference type="AlphaFoldDB" id="C8XBK8"/>
<feature type="region of interest" description="Disordered" evidence="1">
    <location>
        <begin position="301"/>
        <end position="323"/>
    </location>
</feature>
<dbReference type="RefSeq" id="WP_015746384.1">
    <property type="nucleotide sequence ID" value="NC_013235.1"/>
</dbReference>
<dbReference type="Pfam" id="PF13191">
    <property type="entry name" value="AAA_16"/>
    <property type="match status" value="1"/>
</dbReference>
<keyword evidence="4" id="KW-1185">Reference proteome</keyword>
<dbReference type="CDD" id="cd06170">
    <property type="entry name" value="LuxR_C_like"/>
    <property type="match status" value="1"/>
</dbReference>
<dbReference type="InterPro" id="IPR041664">
    <property type="entry name" value="AAA_16"/>
</dbReference>
<feature type="region of interest" description="Disordered" evidence="1">
    <location>
        <begin position="1"/>
        <end position="22"/>
    </location>
</feature>